<sequence length="62" mass="6884">MLFLVKKSQIFLRIMGLCCARYPYSTEGISMLFDKLHSLILNADFVLGILVSNSVAKNGGVF</sequence>
<protein>
    <submittedName>
        <fullName evidence="1">Uncharacterized protein</fullName>
    </submittedName>
</protein>
<gene>
    <name evidence="1" type="ORF">ADICYQ_1460</name>
</gene>
<dbReference type="AlphaFoldDB" id="S7VHJ8"/>
<reference evidence="1 2" key="1">
    <citation type="journal article" date="2013" name="Genome Announc.">
        <title>Draft Genome Sequence of Cyclobacterium qasimii Strain M12-11BT, Isolated from Arctic Marine Sediment.</title>
        <authorList>
            <person name="Shivaji S."/>
            <person name="Ara S."/>
            <person name="Singh A."/>
            <person name="Kumar Pinnaka A."/>
        </authorList>
    </citation>
    <scope>NUCLEOTIDE SEQUENCE [LARGE SCALE GENOMIC DNA]</scope>
    <source>
        <strain evidence="1 2">M12-11B</strain>
    </source>
</reference>
<dbReference type="EMBL" id="ATNM01000064">
    <property type="protein sequence ID" value="EPR69675.1"/>
    <property type="molecule type" value="Genomic_DNA"/>
</dbReference>
<comment type="caution">
    <text evidence="1">The sequence shown here is derived from an EMBL/GenBank/DDBJ whole genome shotgun (WGS) entry which is preliminary data.</text>
</comment>
<accession>S7VHJ8</accession>
<name>S7VHJ8_9BACT</name>
<dbReference type="STRING" id="641524.ADICYQ_1460"/>
<proteinExistence type="predicted"/>
<organism evidence="1 2">
    <name type="scientific">Cyclobacterium qasimii M12-11B</name>
    <dbReference type="NCBI Taxonomy" id="641524"/>
    <lineage>
        <taxon>Bacteria</taxon>
        <taxon>Pseudomonadati</taxon>
        <taxon>Bacteroidota</taxon>
        <taxon>Cytophagia</taxon>
        <taxon>Cytophagales</taxon>
        <taxon>Cyclobacteriaceae</taxon>
        <taxon>Cyclobacterium</taxon>
    </lineage>
</organism>
<evidence type="ECO:0000313" key="2">
    <source>
        <dbReference type="Proteomes" id="UP000014974"/>
    </source>
</evidence>
<evidence type="ECO:0000313" key="1">
    <source>
        <dbReference type="EMBL" id="EPR69675.1"/>
    </source>
</evidence>
<dbReference type="Proteomes" id="UP000014974">
    <property type="component" value="Unassembled WGS sequence"/>
</dbReference>